<gene>
    <name evidence="1" type="ORF">G7B40_007060</name>
</gene>
<name>A0AAP5I412_9CYAN</name>
<evidence type="ECO:0000313" key="2">
    <source>
        <dbReference type="Proteomes" id="UP000667802"/>
    </source>
</evidence>
<dbReference type="EMBL" id="JAALHA020000002">
    <property type="protein sequence ID" value="MDR9894331.1"/>
    <property type="molecule type" value="Genomic_DNA"/>
</dbReference>
<dbReference type="InterPro" id="IPR029063">
    <property type="entry name" value="SAM-dependent_MTases_sf"/>
</dbReference>
<comment type="caution">
    <text evidence="1">The sequence shown here is derived from an EMBL/GenBank/DDBJ whole genome shotgun (WGS) entry which is preliminary data.</text>
</comment>
<dbReference type="Gene3D" id="3.40.50.150">
    <property type="entry name" value="Vaccinia Virus protein VP39"/>
    <property type="match status" value="1"/>
</dbReference>
<dbReference type="SUPFAM" id="SSF53335">
    <property type="entry name" value="S-adenosyl-L-methionine-dependent methyltransferases"/>
    <property type="match status" value="1"/>
</dbReference>
<dbReference type="RefSeq" id="WP_208344636.1">
    <property type="nucleotide sequence ID" value="NZ_CAWQFN010000523.1"/>
</dbReference>
<organism evidence="1 2">
    <name type="scientific">Aetokthonos hydrillicola Thurmond2011</name>
    <dbReference type="NCBI Taxonomy" id="2712845"/>
    <lineage>
        <taxon>Bacteria</taxon>
        <taxon>Bacillati</taxon>
        <taxon>Cyanobacteriota</taxon>
        <taxon>Cyanophyceae</taxon>
        <taxon>Nostocales</taxon>
        <taxon>Hapalosiphonaceae</taxon>
        <taxon>Aetokthonos</taxon>
    </lineage>
</organism>
<proteinExistence type="predicted"/>
<keyword evidence="2" id="KW-1185">Reference proteome</keyword>
<keyword evidence="1" id="KW-0808">Transferase</keyword>
<keyword evidence="1" id="KW-0489">Methyltransferase</keyword>
<dbReference type="GO" id="GO:0032259">
    <property type="term" value="P:methylation"/>
    <property type="evidence" value="ECO:0007669"/>
    <property type="project" value="UniProtKB-KW"/>
</dbReference>
<accession>A0AAP5I412</accession>
<dbReference type="GO" id="GO:0008168">
    <property type="term" value="F:methyltransferase activity"/>
    <property type="evidence" value="ECO:0007669"/>
    <property type="project" value="UniProtKB-KW"/>
</dbReference>
<protein>
    <submittedName>
        <fullName evidence="1">Class I SAM-dependent methyltransferase</fullName>
    </submittedName>
</protein>
<dbReference type="Pfam" id="PF13578">
    <property type="entry name" value="Methyltransf_24"/>
    <property type="match status" value="1"/>
</dbReference>
<dbReference type="Proteomes" id="UP000667802">
    <property type="component" value="Unassembled WGS sequence"/>
</dbReference>
<dbReference type="AlphaFoldDB" id="A0AAP5I412"/>
<dbReference type="CDD" id="cd02440">
    <property type="entry name" value="AdoMet_MTases"/>
    <property type="match status" value="1"/>
</dbReference>
<reference evidence="2" key="1">
    <citation type="journal article" date="2021" name="Science">
        <title>Hunting the eagle killer: A cyanobacterial neurotoxin causes vacuolar myelinopathy.</title>
        <authorList>
            <person name="Breinlinger S."/>
            <person name="Phillips T.J."/>
            <person name="Haram B.N."/>
            <person name="Mares J."/>
            <person name="Martinez Yerena J.A."/>
            <person name="Hrouzek P."/>
            <person name="Sobotka R."/>
            <person name="Henderson W.M."/>
            <person name="Schmieder P."/>
            <person name="Williams S.M."/>
            <person name="Lauderdale J.D."/>
            <person name="Wilde H.D."/>
            <person name="Gerrin W."/>
            <person name="Kust A."/>
            <person name="Washington J.W."/>
            <person name="Wagner C."/>
            <person name="Geier B."/>
            <person name="Liebeke M."/>
            <person name="Enke H."/>
            <person name="Niedermeyer T.H.J."/>
            <person name="Wilde S.B."/>
        </authorList>
    </citation>
    <scope>NUCLEOTIDE SEQUENCE [LARGE SCALE GENOMIC DNA]</scope>
    <source>
        <strain evidence="2">Thurmond2011</strain>
    </source>
</reference>
<evidence type="ECO:0000313" key="1">
    <source>
        <dbReference type="EMBL" id="MDR9894331.1"/>
    </source>
</evidence>
<sequence>MRIDPFIIKKYPKWHPKRFAFTLQARFIENQAKWNFHKYALPEKILPSLPPVPNTDYSNTAVTPVQMQYLLAALSATENLIDTVVVELGSYRGVTTQTLARATSRKVIAVDPYIGYGGCEGDYKHFQKNTANLPNIIHERRTSGETARTWKHKPVSLVFIDAVHDYVNTAFDLQIWSPLLAKGGIIACHDTDEKCFPGTRKAVFEFSHLVDKFAHPYNLTLFSLK</sequence>